<comment type="caution">
    <text evidence="2">The sequence shown here is derived from an EMBL/GenBank/DDBJ whole genome shotgun (WGS) entry which is preliminary data.</text>
</comment>
<gene>
    <name evidence="2" type="ORF">EYF80_046533</name>
</gene>
<evidence type="ECO:0000256" key="1">
    <source>
        <dbReference type="SAM" id="MobiDB-lite"/>
    </source>
</evidence>
<protein>
    <submittedName>
        <fullName evidence="2">Uncharacterized protein</fullName>
    </submittedName>
</protein>
<evidence type="ECO:0000313" key="2">
    <source>
        <dbReference type="EMBL" id="TNN43283.1"/>
    </source>
</evidence>
<reference evidence="2 3" key="1">
    <citation type="submission" date="2019-03" db="EMBL/GenBank/DDBJ databases">
        <title>First draft genome of Liparis tanakae, snailfish: a comprehensive survey of snailfish specific genes.</title>
        <authorList>
            <person name="Kim W."/>
            <person name="Song I."/>
            <person name="Jeong J.-H."/>
            <person name="Kim D."/>
            <person name="Kim S."/>
            <person name="Ryu S."/>
            <person name="Song J.Y."/>
            <person name="Lee S.K."/>
        </authorList>
    </citation>
    <scope>NUCLEOTIDE SEQUENCE [LARGE SCALE GENOMIC DNA]</scope>
    <source>
        <tissue evidence="2">Muscle</tissue>
    </source>
</reference>
<feature type="compositionally biased region" description="Acidic residues" evidence="1">
    <location>
        <begin position="451"/>
        <end position="466"/>
    </location>
</feature>
<name>A0A4Z2FR66_9TELE</name>
<dbReference type="AlphaFoldDB" id="A0A4Z2FR66"/>
<feature type="compositionally biased region" description="Basic and acidic residues" evidence="1">
    <location>
        <begin position="373"/>
        <end position="382"/>
    </location>
</feature>
<dbReference type="Proteomes" id="UP000314294">
    <property type="component" value="Unassembled WGS sequence"/>
</dbReference>
<organism evidence="2 3">
    <name type="scientific">Liparis tanakae</name>
    <name type="common">Tanaka's snailfish</name>
    <dbReference type="NCBI Taxonomy" id="230148"/>
    <lineage>
        <taxon>Eukaryota</taxon>
        <taxon>Metazoa</taxon>
        <taxon>Chordata</taxon>
        <taxon>Craniata</taxon>
        <taxon>Vertebrata</taxon>
        <taxon>Euteleostomi</taxon>
        <taxon>Actinopterygii</taxon>
        <taxon>Neopterygii</taxon>
        <taxon>Teleostei</taxon>
        <taxon>Neoteleostei</taxon>
        <taxon>Acanthomorphata</taxon>
        <taxon>Eupercaria</taxon>
        <taxon>Perciformes</taxon>
        <taxon>Cottioidei</taxon>
        <taxon>Cottales</taxon>
        <taxon>Liparidae</taxon>
        <taxon>Liparis</taxon>
    </lineage>
</organism>
<feature type="compositionally biased region" description="Low complexity" evidence="1">
    <location>
        <begin position="345"/>
        <end position="361"/>
    </location>
</feature>
<feature type="region of interest" description="Disordered" evidence="1">
    <location>
        <begin position="424"/>
        <end position="479"/>
    </location>
</feature>
<feature type="compositionally biased region" description="Basic and acidic residues" evidence="1">
    <location>
        <begin position="437"/>
        <end position="450"/>
    </location>
</feature>
<accession>A0A4Z2FR66</accession>
<feature type="region of interest" description="Disordered" evidence="1">
    <location>
        <begin position="324"/>
        <end position="399"/>
    </location>
</feature>
<keyword evidence="3" id="KW-1185">Reference proteome</keyword>
<dbReference type="EMBL" id="SRLO01000978">
    <property type="protein sequence ID" value="TNN43283.1"/>
    <property type="molecule type" value="Genomic_DNA"/>
</dbReference>
<sequence>MLISTWGATLETVRVRVGVSGSLQLCRTGEAGGLLLLLLQLLQLVARLGFPSLHPARLLLAFSLYRRSSLSGRGRGPLGFRREKFPEPRPVQIVLEFHLEGRQPEQEGPDPARGAQVGGFLLVLRLHVLLPSPVASPGARAAEALGRLRGARSGSFDRRLIGAPVDRRQTGLRPLRAGPLGREAFAEVERQRLLGGGRDGGARRLGAQVLGQRLGQPAGEGLELRRAQASPHQLAHLDAAVQVERQDPEGGQRGPAPGVPHASPRGRLVRAAPRAVVVLRVGRVGLRLKLVPARMRRIGAPAFGLECVDGRVVLGGALRRQGGALRRPLEADAAPEDWRGRVERSAPGAAAAAAAHAPRSGFSSLGFARKGRKGADMGERRYPVRAAGRRSAGLPSAREQRTRRLGFGVLLRHQLGLSEQRGLVARARRPAAAPLRRHGDGRVRDLRGETEHEEQEQQEQQEEEKEKEEKEEQREEEEQQEEALLLSLLLLLLLSAAAAASSSSEVGDFVDGRAEALHEGEELIQEQLLFGVGEPAALTADLHAAHHVLLRGDGRYEERRWTVLKKPKTFQTLETEALMPSVRLMLRSHRPEDDRLPSEHSLNCQEKPAVSSVGWLKVSLQYSSRVSGRALTPPRASRWRSCSTGPLAPAWMRLCRERKRQYCG</sequence>
<proteinExistence type="predicted"/>
<feature type="region of interest" description="Disordered" evidence="1">
    <location>
        <begin position="246"/>
        <end position="266"/>
    </location>
</feature>
<evidence type="ECO:0000313" key="3">
    <source>
        <dbReference type="Proteomes" id="UP000314294"/>
    </source>
</evidence>